<feature type="non-terminal residue" evidence="2">
    <location>
        <position position="1"/>
    </location>
</feature>
<dbReference type="InterPro" id="IPR007484">
    <property type="entry name" value="Peptidase_M28"/>
</dbReference>
<dbReference type="AlphaFoldDB" id="A0A8S2Z6B5"/>
<dbReference type="OrthoDB" id="10013407at2759"/>
<protein>
    <recommendedName>
        <fullName evidence="1">Peptidase M28 domain-containing protein</fullName>
    </recommendedName>
</protein>
<dbReference type="SUPFAM" id="SSF53187">
    <property type="entry name" value="Zn-dependent exopeptidases"/>
    <property type="match status" value="1"/>
</dbReference>
<dbReference type="EMBL" id="CAJOBC010128432">
    <property type="protein sequence ID" value="CAF4603645.1"/>
    <property type="molecule type" value="Genomic_DNA"/>
</dbReference>
<evidence type="ECO:0000313" key="3">
    <source>
        <dbReference type="Proteomes" id="UP000681722"/>
    </source>
</evidence>
<feature type="domain" description="Peptidase M28" evidence="1">
    <location>
        <begin position="42"/>
        <end position="70"/>
    </location>
</feature>
<organism evidence="2 3">
    <name type="scientific">Didymodactylos carnosus</name>
    <dbReference type="NCBI Taxonomy" id="1234261"/>
    <lineage>
        <taxon>Eukaryota</taxon>
        <taxon>Metazoa</taxon>
        <taxon>Spiralia</taxon>
        <taxon>Gnathifera</taxon>
        <taxon>Rotifera</taxon>
        <taxon>Eurotatoria</taxon>
        <taxon>Bdelloidea</taxon>
        <taxon>Philodinida</taxon>
        <taxon>Philodinidae</taxon>
        <taxon>Didymodactylos</taxon>
    </lineage>
</organism>
<evidence type="ECO:0000313" key="2">
    <source>
        <dbReference type="EMBL" id="CAF4603645.1"/>
    </source>
</evidence>
<dbReference type="Proteomes" id="UP000681722">
    <property type="component" value="Unassembled WGS sequence"/>
</dbReference>
<dbReference type="Gene3D" id="3.40.630.10">
    <property type="entry name" value="Zn peptidases"/>
    <property type="match status" value="1"/>
</dbReference>
<dbReference type="Gene3D" id="3.50.30.30">
    <property type="match status" value="1"/>
</dbReference>
<comment type="caution">
    <text evidence="2">The sequence shown here is derived from an EMBL/GenBank/DDBJ whole genome shotgun (WGS) entry which is preliminary data.</text>
</comment>
<evidence type="ECO:0000259" key="1">
    <source>
        <dbReference type="Pfam" id="PF04389"/>
    </source>
</evidence>
<sequence length="70" mass="7212">LSYQLGMTLVQAAQNTSTNASVRITIVAQYVPNTVVGNICAHTITGDATQTIVVGSHSDSVPEGPGINDN</sequence>
<feature type="non-terminal residue" evidence="2">
    <location>
        <position position="70"/>
    </location>
</feature>
<proteinExistence type="predicted"/>
<dbReference type="Pfam" id="PF04389">
    <property type="entry name" value="Peptidase_M28"/>
    <property type="match status" value="1"/>
</dbReference>
<name>A0A8S2Z6B5_9BILA</name>
<accession>A0A8S2Z6B5</accession>
<gene>
    <name evidence="2" type="ORF">SRO942_LOCUS48951</name>
</gene>
<reference evidence="2" key="1">
    <citation type="submission" date="2021-02" db="EMBL/GenBank/DDBJ databases">
        <authorList>
            <person name="Nowell W R."/>
        </authorList>
    </citation>
    <scope>NUCLEOTIDE SEQUENCE</scope>
</reference>